<name>A0AAJ2BJZ5_9HYPH</name>
<dbReference type="RefSeq" id="WP_309772300.1">
    <property type="nucleotide sequence ID" value="NZ_JAVIZC010000003.1"/>
</dbReference>
<evidence type="ECO:0000313" key="2">
    <source>
        <dbReference type="Proteomes" id="UP001255601"/>
    </source>
</evidence>
<reference evidence="1" key="1">
    <citation type="submission" date="2023-08" db="EMBL/GenBank/DDBJ databases">
        <title>Functional and genomic diversity of the sorghum phyllosphere microbiome.</title>
        <authorList>
            <person name="Shade A."/>
        </authorList>
    </citation>
    <scope>NUCLEOTIDE SEQUENCE</scope>
    <source>
        <strain evidence="1">SORGH_AS_0974</strain>
    </source>
</reference>
<gene>
    <name evidence="1" type="ORF">QE369_004271</name>
</gene>
<evidence type="ECO:0000313" key="1">
    <source>
        <dbReference type="EMBL" id="MDR6104074.1"/>
    </source>
</evidence>
<proteinExistence type="predicted"/>
<comment type="caution">
    <text evidence="1">The sequence shown here is derived from an EMBL/GenBank/DDBJ whole genome shotgun (WGS) entry which is preliminary data.</text>
</comment>
<dbReference type="Proteomes" id="UP001255601">
    <property type="component" value="Unassembled WGS sequence"/>
</dbReference>
<dbReference type="EMBL" id="JAVIZC010000003">
    <property type="protein sequence ID" value="MDR6104074.1"/>
    <property type="molecule type" value="Genomic_DNA"/>
</dbReference>
<dbReference type="AlphaFoldDB" id="A0AAJ2BJZ5"/>
<accession>A0AAJ2BJZ5</accession>
<sequence length="240" mass="26700">MSGAEWITEKINSLEGTTFKAVVESSNAVFVEREEKSSAYIGVVPTRRNDSAPLVQLSAVQEVHAENNNITMIIAIPREARWSGAAMSWLQDQGIAFGGVGDLLSALSYDDDLSTYRNKTIMFVDNGLRRHSRVLELEWVESRKLEVKLKNDAVITVALDDSYDITMGVARDAARVLGEFDILLKTNPNGSITSNGREDVEHLGFRTYTWGQLLGYLAKQGGQASNDYLRERLRRARSAN</sequence>
<protein>
    <submittedName>
        <fullName evidence="1">Uncharacterized protein</fullName>
    </submittedName>
</protein>
<organism evidence="1 2">
    <name type="scientific">Agrobacterium larrymoorei</name>
    <dbReference type="NCBI Taxonomy" id="160699"/>
    <lineage>
        <taxon>Bacteria</taxon>
        <taxon>Pseudomonadati</taxon>
        <taxon>Pseudomonadota</taxon>
        <taxon>Alphaproteobacteria</taxon>
        <taxon>Hyphomicrobiales</taxon>
        <taxon>Rhizobiaceae</taxon>
        <taxon>Rhizobium/Agrobacterium group</taxon>
        <taxon>Agrobacterium</taxon>
    </lineage>
</organism>